<dbReference type="Gene3D" id="3.90.1150.10">
    <property type="entry name" value="Aspartate Aminotransferase, domain 1"/>
    <property type="match status" value="1"/>
</dbReference>
<evidence type="ECO:0000256" key="4">
    <source>
        <dbReference type="ARBA" id="ARBA00022898"/>
    </source>
</evidence>
<dbReference type="Gene3D" id="3.40.640.10">
    <property type="entry name" value="Type I PLP-dependent aspartate aminotransferase-like (Major domain)"/>
    <property type="match status" value="1"/>
</dbReference>
<dbReference type="Proteomes" id="UP001058687">
    <property type="component" value="Chromosome 2"/>
</dbReference>
<keyword evidence="2 6" id="KW-0032">Aminotransferase</keyword>
<evidence type="ECO:0000256" key="3">
    <source>
        <dbReference type="ARBA" id="ARBA00022679"/>
    </source>
</evidence>
<dbReference type="InterPro" id="IPR015421">
    <property type="entry name" value="PyrdxlP-dep_Trfase_major"/>
</dbReference>
<dbReference type="InterPro" id="IPR015424">
    <property type="entry name" value="PyrdxlP-dep_Trfase"/>
</dbReference>
<dbReference type="PANTHER" id="PTHR42790">
    <property type="entry name" value="AMINOTRANSFERASE"/>
    <property type="match status" value="1"/>
</dbReference>
<sequence>MEIAQSLQQVKSSYIREILAAASDKNVISLAGGLPDEKTFPIDLMKPTLENLANMPEVFQYGSTAGYAPLLEFLNGYFKLPETHAAMITTGSQQGLDLIARAYVNPGDKVVMEAPSYLGAMQVFGLVQADIVTVSQTEFGPNLKELEQCFAEQKPKMFYAVPDFHNPTGVCWALETRQKVAELCIQYNVAFIEDAPYRELRFSGEALPLVSDFCPQHSIVLRSFSKIASPGLRIGVVTGKSSYLEPLIKIKQGADLHSSVPMQALLHGLLQHDNFETHICTICELYKSRYDVMYAELEKQLPSNCVLKPVDGGMFVWVEIPECDTFELAKSLLANGVAVVPSPVFYPEGSEVKAALRLNFTNATPEELKVAVTRLADVLNAL</sequence>
<dbReference type="RefSeq" id="WP_255941885.1">
    <property type="nucleotide sequence ID" value="NZ_CP050468.1"/>
</dbReference>
<gene>
    <name evidence="6" type="ORF">HB761_22745</name>
</gene>
<evidence type="ECO:0000313" key="6">
    <source>
        <dbReference type="EMBL" id="UTZ29427.1"/>
    </source>
</evidence>
<reference evidence="6" key="1">
    <citation type="submission" date="2020-03" db="EMBL/GenBank/DDBJ databases">
        <title>Five strains of Vibrio campbellii isolated from Mariana Trench.</title>
        <authorList>
            <person name="Liang J."/>
            <person name="Zhang X.-H."/>
        </authorList>
    </citation>
    <scope>NUCLEOTIDE SEQUENCE</scope>
    <source>
        <strain evidence="6">LJC014</strain>
    </source>
</reference>
<evidence type="ECO:0000256" key="2">
    <source>
        <dbReference type="ARBA" id="ARBA00022576"/>
    </source>
</evidence>
<dbReference type="AlphaFoldDB" id="A0AAE9N4P4"/>
<dbReference type="InterPro" id="IPR015422">
    <property type="entry name" value="PyrdxlP-dep_Trfase_small"/>
</dbReference>
<accession>A0AAE9N4P4</accession>
<dbReference type="GO" id="GO:0030170">
    <property type="term" value="F:pyridoxal phosphate binding"/>
    <property type="evidence" value="ECO:0007669"/>
    <property type="project" value="InterPro"/>
</dbReference>
<dbReference type="PANTHER" id="PTHR42790:SF19">
    <property type="entry name" value="KYNURENINE_ALPHA-AMINOADIPATE AMINOTRANSFERASE, MITOCHONDRIAL"/>
    <property type="match status" value="1"/>
</dbReference>
<protein>
    <submittedName>
        <fullName evidence="6">PLP-dependent aminotransferase family protein</fullName>
    </submittedName>
</protein>
<dbReference type="InterPro" id="IPR004839">
    <property type="entry name" value="Aminotransferase_I/II_large"/>
</dbReference>
<evidence type="ECO:0000256" key="1">
    <source>
        <dbReference type="ARBA" id="ARBA00001933"/>
    </source>
</evidence>
<dbReference type="InterPro" id="IPR050859">
    <property type="entry name" value="Class-I_PLP-dep_aminotransf"/>
</dbReference>
<keyword evidence="4" id="KW-0663">Pyridoxal phosphate</keyword>
<evidence type="ECO:0000313" key="7">
    <source>
        <dbReference type="Proteomes" id="UP001058687"/>
    </source>
</evidence>
<dbReference type="GO" id="GO:0008483">
    <property type="term" value="F:transaminase activity"/>
    <property type="evidence" value="ECO:0007669"/>
    <property type="project" value="UniProtKB-KW"/>
</dbReference>
<keyword evidence="3" id="KW-0808">Transferase</keyword>
<dbReference type="EMBL" id="CP050468">
    <property type="protein sequence ID" value="UTZ29427.1"/>
    <property type="molecule type" value="Genomic_DNA"/>
</dbReference>
<dbReference type="Pfam" id="PF00155">
    <property type="entry name" value="Aminotran_1_2"/>
    <property type="match status" value="1"/>
</dbReference>
<dbReference type="GO" id="GO:1901605">
    <property type="term" value="P:alpha-amino acid metabolic process"/>
    <property type="evidence" value="ECO:0007669"/>
    <property type="project" value="TreeGrafter"/>
</dbReference>
<name>A0AAE9N4P4_9VIBR</name>
<evidence type="ECO:0000259" key="5">
    <source>
        <dbReference type="Pfam" id="PF00155"/>
    </source>
</evidence>
<organism evidence="6 7">
    <name type="scientific">Vibrio campbellii</name>
    <dbReference type="NCBI Taxonomy" id="680"/>
    <lineage>
        <taxon>Bacteria</taxon>
        <taxon>Pseudomonadati</taxon>
        <taxon>Pseudomonadota</taxon>
        <taxon>Gammaproteobacteria</taxon>
        <taxon>Vibrionales</taxon>
        <taxon>Vibrionaceae</taxon>
        <taxon>Vibrio</taxon>
    </lineage>
</organism>
<comment type="cofactor">
    <cofactor evidence="1">
        <name>pyridoxal 5'-phosphate</name>
        <dbReference type="ChEBI" id="CHEBI:597326"/>
    </cofactor>
</comment>
<proteinExistence type="predicted"/>
<feature type="domain" description="Aminotransferase class I/classII large" evidence="5">
    <location>
        <begin position="27"/>
        <end position="375"/>
    </location>
</feature>
<dbReference type="CDD" id="cd00609">
    <property type="entry name" value="AAT_like"/>
    <property type="match status" value="1"/>
</dbReference>
<dbReference type="SUPFAM" id="SSF53383">
    <property type="entry name" value="PLP-dependent transferases"/>
    <property type="match status" value="1"/>
</dbReference>